<evidence type="ECO:0000256" key="1">
    <source>
        <dbReference type="SAM" id="MobiDB-lite"/>
    </source>
</evidence>
<keyword evidence="4" id="KW-1185">Reference proteome</keyword>
<name>A0A7T7RGG1_9ACTN</name>
<protein>
    <recommendedName>
        <fullName evidence="5">Vegetative cell wall protein gp1</fullName>
    </recommendedName>
</protein>
<evidence type="ECO:0008006" key="5">
    <source>
        <dbReference type="Google" id="ProtNLM"/>
    </source>
</evidence>
<feature type="transmembrane region" description="Helical" evidence="2">
    <location>
        <begin position="17"/>
        <end position="38"/>
    </location>
</feature>
<proteinExistence type="predicted"/>
<dbReference type="AlphaFoldDB" id="A0A7T7RGG1"/>
<reference evidence="3 4" key="1">
    <citation type="submission" date="2020-12" db="EMBL/GenBank/DDBJ databases">
        <title>A novel species.</title>
        <authorList>
            <person name="Li K."/>
        </authorList>
    </citation>
    <scope>NUCLEOTIDE SEQUENCE [LARGE SCALE GENOMIC DNA]</scope>
    <source>
        <strain evidence="3 4">ZYC-3</strain>
    </source>
</reference>
<feature type="compositionally biased region" description="Low complexity" evidence="1">
    <location>
        <begin position="322"/>
        <end position="334"/>
    </location>
</feature>
<evidence type="ECO:0000313" key="3">
    <source>
        <dbReference type="EMBL" id="QQM45734.1"/>
    </source>
</evidence>
<keyword evidence="2" id="KW-1133">Transmembrane helix</keyword>
<feature type="transmembrane region" description="Helical" evidence="2">
    <location>
        <begin position="67"/>
        <end position="87"/>
    </location>
</feature>
<dbReference type="RefSeq" id="WP_200400554.1">
    <property type="nucleotide sequence ID" value="NZ_CP066831.1"/>
</dbReference>
<dbReference type="EMBL" id="CP066831">
    <property type="protein sequence ID" value="QQM45734.1"/>
    <property type="molecule type" value="Genomic_DNA"/>
</dbReference>
<keyword evidence="2" id="KW-0472">Membrane</keyword>
<evidence type="ECO:0000256" key="2">
    <source>
        <dbReference type="SAM" id="Phobius"/>
    </source>
</evidence>
<gene>
    <name evidence="3" type="ORF">JEQ17_44240</name>
</gene>
<sequence length="340" mass="36569">MIGPLWGGLGGAAVRHWAARLFTSAALFWLAGLALVWYDRHGELVRERGWIRGLVAATRPYEQLPSLVAGVLLLLLMGVVVASALAAELLTLPVLRLLEGYGWWPVPLRRRWSDRRARAREEAMAVFQERSAALRVADGSGPTSSAAGAMARATRVLRTTPADPALVMPTRLGNLLRTAELRPLRKHGVDAVSCWPHLWLVLPGDSRTEITSARSALDGTVRVWLWSALFAVWTPWAWWAALVAPAAAALAYVNCLRAAGTYTVLLEAAFDVHLPLLYAAARLPAPRTAAEAVVHGERLSRYLREGSDDPELRFTPVADAEPAAGPAGTSPTAPGGAGSP</sequence>
<dbReference type="KEGG" id="slf:JEQ17_44240"/>
<evidence type="ECO:0000313" key="4">
    <source>
        <dbReference type="Proteomes" id="UP000595636"/>
    </source>
</evidence>
<accession>A0A7T7RGG1</accession>
<dbReference type="Proteomes" id="UP000595636">
    <property type="component" value="Chromosome"/>
</dbReference>
<organism evidence="3 4">
    <name type="scientific">Streptomyces liliifuscus</name>
    <dbReference type="NCBI Taxonomy" id="2797636"/>
    <lineage>
        <taxon>Bacteria</taxon>
        <taxon>Bacillati</taxon>
        <taxon>Actinomycetota</taxon>
        <taxon>Actinomycetes</taxon>
        <taxon>Kitasatosporales</taxon>
        <taxon>Streptomycetaceae</taxon>
        <taxon>Streptomyces</taxon>
    </lineage>
</organism>
<keyword evidence="2" id="KW-0812">Transmembrane</keyword>
<feature type="region of interest" description="Disordered" evidence="1">
    <location>
        <begin position="304"/>
        <end position="340"/>
    </location>
</feature>